<dbReference type="Proteomes" id="UP001153076">
    <property type="component" value="Unassembled WGS sequence"/>
</dbReference>
<protein>
    <submittedName>
        <fullName evidence="2">Uncharacterized protein</fullName>
    </submittedName>
</protein>
<feature type="region of interest" description="Disordered" evidence="1">
    <location>
        <begin position="27"/>
        <end position="57"/>
    </location>
</feature>
<keyword evidence="3" id="KW-1185">Reference proteome</keyword>
<reference evidence="2" key="1">
    <citation type="submission" date="2022-04" db="EMBL/GenBank/DDBJ databases">
        <title>Carnegiea gigantea Genome sequencing and assembly v2.</title>
        <authorList>
            <person name="Copetti D."/>
            <person name="Sanderson M.J."/>
            <person name="Burquez A."/>
            <person name="Wojciechowski M.F."/>
        </authorList>
    </citation>
    <scope>NUCLEOTIDE SEQUENCE</scope>
    <source>
        <strain evidence="2">SGP5-SGP5p</strain>
        <tissue evidence="2">Aerial part</tissue>
    </source>
</reference>
<gene>
    <name evidence="2" type="ORF">Cgig2_021904</name>
</gene>
<feature type="region of interest" description="Disordered" evidence="1">
    <location>
        <begin position="70"/>
        <end position="122"/>
    </location>
</feature>
<comment type="caution">
    <text evidence="2">The sequence shown here is derived from an EMBL/GenBank/DDBJ whole genome shotgun (WGS) entry which is preliminary data.</text>
</comment>
<sequence>MVRWGNYLEISTPPECYLVSIQPLTISEQPKGPTNTKKPRAAEGTRSHDQANLSTSSIFTSLLDSRKKIDPVNRGEYPSITGPESSDSSLESHSIGRGVGISATSGRADASTRSPRSDDLGASVCSLGLGHLGDTTRGRHMVGKGGQFMQGDYDYQACKINKVRKLSGTQGNL</sequence>
<dbReference type="EMBL" id="JAKOGI010000610">
    <property type="protein sequence ID" value="KAJ8432370.1"/>
    <property type="molecule type" value="Genomic_DNA"/>
</dbReference>
<feature type="compositionally biased region" description="Polar residues" evidence="1">
    <location>
        <begin position="27"/>
        <end position="36"/>
    </location>
</feature>
<accession>A0A9Q1JWX0</accession>
<evidence type="ECO:0000256" key="1">
    <source>
        <dbReference type="SAM" id="MobiDB-lite"/>
    </source>
</evidence>
<dbReference type="AlphaFoldDB" id="A0A9Q1JWX0"/>
<feature type="compositionally biased region" description="Basic and acidic residues" evidence="1">
    <location>
        <begin position="40"/>
        <end position="49"/>
    </location>
</feature>
<evidence type="ECO:0000313" key="2">
    <source>
        <dbReference type="EMBL" id="KAJ8432370.1"/>
    </source>
</evidence>
<name>A0A9Q1JWX0_9CARY</name>
<evidence type="ECO:0000313" key="3">
    <source>
        <dbReference type="Proteomes" id="UP001153076"/>
    </source>
</evidence>
<proteinExistence type="predicted"/>
<organism evidence="2 3">
    <name type="scientific">Carnegiea gigantea</name>
    <dbReference type="NCBI Taxonomy" id="171969"/>
    <lineage>
        <taxon>Eukaryota</taxon>
        <taxon>Viridiplantae</taxon>
        <taxon>Streptophyta</taxon>
        <taxon>Embryophyta</taxon>
        <taxon>Tracheophyta</taxon>
        <taxon>Spermatophyta</taxon>
        <taxon>Magnoliopsida</taxon>
        <taxon>eudicotyledons</taxon>
        <taxon>Gunneridae</taxon>
        <taxon>Pentapetalae</taxon>
        <taxon>Caryophyllales</taxon>
        <taxon>Cactineae</taxon>
        <taxon>Cactaceae</taxon>
        <taxon>Cactoideae</taxon>
        <taxon>Echinocereeae</taxon>
        <taxon>Carnegiea</taxon>
    </lineage>
</organism>